<evidence type="ECO:0000313" key="2">
    <source>
        <dbReference type="Proteomes" id="UP001597362"/>
    </source>
</evidence>
<sequence length="45" mass="5106">MAETNPITTKRTFTHLTAFDRGKISALKKEGWTLQAITDEIGKER</sequence>
<dbReference type="Proteomes" id="UP001597362">
    <property type="component" value="Unassembled WGS sequence"/>
</dbReference>
<name>A0ABW4YHX9_9BACL</name>
<dbReference type="RefSeq" id="WP_377770310.1">
    <property type="nucleotide sequence ID" value="NZ_JBHUHO010000014.1"/>
</dbReference>
<proteinExistence type="predicted"/>
<reference evidence="2" key="1">
    <citation type="journal article" date="2019" name="Int. J. Syst. Evol. Microbiol.">
        <title>The Global Catalogue of Microorganisms (GCM) 10K type strain sequencing project: providing services to taxonomists for standard genome sequencing and annotation.</title>
        <authorList>
            <consortium name="The Broad Institute Genomics Platform"/>
            <consortium name="The Broad Institute Genome Sequencing Center for Infectious Disease"/>
            <person name="Wu L."/>
            <person name="Ma J."/>
        </authorList>
    </citation>
    <scope>NUCLEOTIDE SEQUENCE [LARGE SCALE GENOMIC DNA]</scope>
    <source>
        <strain evidence="2">GH52</strain>
    </source>
</reference>
<evidence type="ECO:0008006" key="3">
    <source>
        <dbReference type="Google" id="ProtNLM"/>
    </source>
</evidence>
<organism evidence="1 2">
    <name type="scientific">Paenibacillus yanchengensis</name>
    <dbReference type="NCBI Taxonomy" id="2035833"/>
    <lineage>
        <taxon>Bacteria</taxon>
        <taxon>Bacillati</taxon>
        <taxon>Bacillota</taxon>
        <taxon>Bacilli</taxon>
        <taxon>Bacillales</taxon>
        <taxon>Paenibacillaceae</taxon>
        <taxon>Paenibacillus</taxon>
    </lineage>
</organism>
<protein>
    <recommendedName>
        <fullName evidence="3">Helix-turn-helix domain-containing protein</fullName>
    </recommendedName>
</protein>
<dbReference type="Gene3D" id="1.10.10.60">
    <property type="entry name" value="Homeodomain-like"/>
    <property type="match status" value="1"/>
</dbReference>
<comment type="caution">
    <text evidence="1">The sequence shown here is derived from an EMBL/GenBank/DDBJ whole genome shotgun (WGS) entry which is preliminary data.</text>
</comment>
<keyword evidence="2" id="KW-1185">Reference proteome</keyword>
<dbReference type="EMBL" id="JBHUHO010000014">
    <property type="protein sequence ID" value="MFD2115281.1"/>
    <property type="molecule type" value="Genomic_DNA"/>
</dbReference>
<evidence type="ECO:0000313" key="1">
    <source>
        <dbReference type="EMBL" id="MFD2115281.1"/>
    </source>
</evidence>
<accession>A0ABW4YHX9</accession>
<gene>
    <name evidence="1" type="ORF">ACFSJH_05980</name>
</gene>